<dbReference type="AlphaFoldDB" id="J4I865"/>
<name>J4I865_9APHY</name>
<accession>J4I865</accession>
<protein>
    <submittedName>
        <fullName evidence="1">Uncharacterized protein</fullName>
    </submittedName>
</protein>
<evidence type="ECO:0000313" key="2">
    <source>
        <dbReference type="Proteomes" id="UP000006352"/>
    </source>
</evidence>
<gene>
    <name evidence="1" type="ORF">FIBRA_00878</name>
</gene>
<dbReference type="RefSeq" id="XP_012178154.1">
    <property type="nucleotide sequence ID" value="XM_012322764.1"/>
</dbReference>
<dbReference type="EMBL" id="HE796904">
    <property type="protein sequence ID" value="CCL98871.1"/>
    <property type="molecule type" value="Genomic_DNA"/>
</dbReference>
<keyword evidence="2" id="KW-1185">Reference proteome</keyword>
<sequence length="142" mass="16427">MWDVFWILTVLTQILSLLQTQFTSLALISDRYVAVFHARENSCDNSDEVPCPSLHRAPATLGLKRVIAWHATTLHIFQYLRQTLWDLLEAKFLLSAGWGLGKDNEPREEMPLRPADKIAMERFVANVKTSKYSRVRDPRNEE</sequence>
<dbReference type="InParanoid" id="J4I865"/>
<dbReference type="Proteomes" id="UP000006352">
    <property type="component" value="Unassembled WGS sequence"/>
</dbReference>
<evidence type="ECO:0000313" key="1">
    <source>
        <dbReference type="EMBL" id="CCL98871.1"/>
    </source>
</evidence>
<dbReference type="GeneID" id="24093782"/>
<organism evidence="1 2">
    <name type="scientific">Fibroporia radiculosa</name>
    <dbReference type="NCBI Taxonomy" id="599839"/>
    <lineage>
        <taxon>Eukaryota</taxon>
        <taxon>Fungi</taxon>
        <taxon>Dikarya</taxon>
        <taxon>Basidiomycota</taxon>
        <taxon>Agaricomycotina</taxon>
        <taxon>Agaricomycetes</taxon>
        <taxon>Polyporales</taxon>
        <taxon>Fibroporiaceae</taxon>
        <taxon>Fibroporia</taxon>
    </lineage>
</organism>
<dbReference type="HOGENOM" id="CLU_1815808_0_0_1"/>
<proteinExistence type="predicted"/>
<reference evidence="1 2" key="1">
    <citation type="journal article" date="2012" name="Appl. Environ. Microbiol.">
        <title>Short-read sequencing for genomic analysis of the brown rot fungus Fibroporia radiculosa.</title>
        <authorList>
            <person name="Tang J.D."/>
            <person name="Perkins A.D."/>
            <person name="Sonstegard T.S."/>
            <person name="Schroeder S.G."/>
            <person name="Burgess S.C."/>
            <person name="Diehl S.V."/>
        </authorList>
    </citation>
    <scope>NUCLEOTIDE SEQUENCE [LARGE SCALE GENOMIC DNA]</scope>
    <source>
        <strain evidence="1 2">TFFH 294</strain>
    </source>
</reference>